<reference evidence="2" key="1">
    <citation type="submission" date="2022-08" db="EMBL/GenBank/DDBJ databases">
        <title>Complete Genome Sequences of 2 Bosea sp. soil isolates.</title>
        <authorList>
            <person name="Alvarez Arevalo M."/>
            <person name="Sterndorff E.B."/>
            <person name="Faurdal D."/>
            <person name="Joergensen T.S."/>
            <person name="Weber T."/>
        </authorList>
    </citation>
    <scope>NUCLEOTIDE SEQUENCE</scope>
    <source>
        <strain evidence="2">NBC_00436</strain>
    </source>
</reference>
<proteinExistence type="predicted"/>
<dbReference type="SUPFAM" id="SSF51695">
    <property type="entry name" value="PLC-like phosphodiesterases"/>
    <property type="match status" value="1"/>
</dbReference>
<protein>
    <recommendedName>
        <fullName evidence="1">GP-PDE domain-containing protein</fullName>
    </recommendedName>
</protein>
<gene>
    <name evidence="2" type="ORF">NWE54_23850</name>
</gene>
<dbReference type="PANTHER" id="PTHR46211:SF1">
    <property type="entry name" value="GLYCEROPHOSPHODIESTER PHOSPHODIESTERASE, CYTOPLASMIC"/>
    <property type="match status" value="1"/>
</dbReference>
<evidence type="ECO:0000313" key="2">
    <source>
        <dbReference type="EMBL" id="UZF86754.1"/>
    </source>
</evidence>
<dbReference type="PANTHER" id="PTHR46211">
    <property type="entry name" value="GLYCEROPHOSPHORYL DIESTER PHOSPHODIESTERASE"/>
    <property type="match status" value="1"/>
</dbReference>
<dbReference type="Pfam" id="PF03009">
    <property type="entry name" value="GDPD"/>
    <property type="match status" value="1"/>
</dbReference>
<feature type="domain" description="GP-PDE" evidence="1">
    <location>
        <begin position="2"/>
        <end position="243"/>
    </location>
</feature>
<organism evidence="2">
    <name type="scientific">Bosea sp. NBC_00436</name>
    <dbReference type="NCBI Taxonomy" id="2969620"/>
    <lineage>
        <taxon>Bacteria</taxon>
        <taxon>Pseudomonadati</taxon>
        <taxon>Pseudomonadota</taxon>
        <taxon>Alphaproteobacteria</taxon>
        <taxon>Hyphomicrobiales</taxon>
        <taxon>Boseaceae</taxon>
        <taxon>Bosea</taxon>
    </lineage>
</organism>
<dbReference type="GO" id="GO:0008081">
    <property type="term" value="F:phosphoric diester hydrolase activity"/>
    <property type="evidence" value="ECO:0007669"/>
    <property type="project" value="InterPro"/>
</dbReference>
<dbReference type="Gene3D" id="3.20.20.190">
    <property type="entry name" value="Phosphatidylinositol (PI) phosphodiesterase"/>
    <property type="match status" value="1"/>
</dbReference>
<dbReference type="GO" id="GO:0006629">
    <property type="term" value="P:lipid metabolic process"/>
    <property type="evidence" value="ECO:0007669"/>
    <property type="project" value="InterPro"/>
</dbReference>
<name>A0A9E7ZXP9_9HYPH</name>
<evidence type="ECO:0000259" key="1">
    <source>
        <dbReference type="PROSITE" id="PS51704"/>
    </source>
</evidence>
<accession>A0A9E7ZXP9</accession>
<sequence>MTDIASHRGGAKIWPENSRLAFRNSAVLPVDFIEFDVHLSRDGVLVVHHDALLGRTAAGEGAVGDKDWAALQAVELIGTDGETIPSFDEVLDILEPSGIRLRIEVKTCQGGERYPGIEAQVVARLQERHLLGRTTFTSFDLPTLAELLRLAPSAPTIWLIADKLLAPPARDLQTLCRKASAAGVQEIAIRISQAQGGDREACSREAVTFGYYGAHDEPAIRKAFADGVSAFTTDRPDIAIAIRREPGMAR</sequence>
<dbReference type="EMBL" id="CP102774">
    <property type="protein sequence ID" value="UZF86754.1"/>
    <property type="molecule type" value="Genomic_DNA"/>
</dbReference>
<dbReference type="PROSITE" id="PS51704">
    <property type="entry name" value="GP_PDE"/>
    <property type="match status" value="1"/>
</dbReference>
<dbReference type="InterPro" id="IPR030395">
    <property type="entry name" value="GP_PDE_dom"/>
</dbReference>
<dbReference type="InterPro" id="IPR017946">
    <property type="entry name" value="PLC-like_Pdiesterase_TIM-brl"/>
</dbReference>
<dbReference type="AlphaFoldDB" id="A0A9E7ZXP9"/>